<protein>
    <submittedName>
        <fullName evidence="2">Uncharacterized protein</fullName>
    </submittedName>
</protein>
<feature type="transmembrane region" description="Helical" evidence="1">
    <location>
        <begin position="264"/>
        <end position="284"/>
    </location>
</feature>
<organism evidence="2 3">
    <name type="scientific">Allocatelliglobosispora scoriae</name>
    <dbReference type="NCBI Taxonomy" id="643052"/>
    <lineage>
        <taxon>Bacteria</taxon>
        <taxon>Bacillati</taxon>
        <taxon>Actinomycetota</taxon>
        <taxon>Actinomycetes</taxon>
        <taxon>Micromonosporales</taxon>
        <taxon>Micromonosporaceae</taxon>
        <taxon>Allocatelliglobosispora</taxon>
    </lineage>
</organism>
<evidence type="ECO:0000313" key="2">
    <source>
        <dbReference type="EMBL" id="MBB5866788.1"/>
    </source>
</evidence>
<reference evidence="2 3" key="1">
    <citation type="submission" date="2020-08" db="EMBL/GenBank/DDBJ databases">
        <title>Sequencing the genomes of 1000 actinobacteria strains.</title>
        <authorList>
            <person name="Klenk H.-P."/>
        </authorList>
    </citation>
    <scope>NUCLEOTIDE SEQUENCE [LARGE SCALE GENOMIC DNA]</scope>
    <source>
        <strain evidence="2 3">DSM 45362</strain>
    </source>
</reference>
<proteinExistence type="predicted"/>
<evidence type="ECO:0000256" key="1">
    <source>
        <dbReference type="SAM" id="Phobius"/>
    </source>
</evidence>
<keyword evidence="1" id="KW-0812">Transmembrane</keyword>
<dbReference type="RefSeq" id="WP_184830836.1">
    <property type="nucleotide sequence ID" value="NZ_JACHMN010000001.1"/>
</dbReference>
<feature type="transmembrane region" description="Helical" evidence="1">
    <location>
        <begin position="239"/>
        <end position="258"/>
    </location>
</feature>
<feature type="transmembrane region" description="Helical" evidence="1">
    <location>
        <begin position="151"/>
        <end position="172"/>
    </location>
</feature>
<feature type="transmembrane region" description="Helical" evidence="1">
    <location>
        <begin position="75"/>
        <end position="94"/>
    </location>
</feature>
<feature type="transmembrane region" description="Helical" evidence="1">
    <location>
        <begin position="46"/>
        <end position="63"/>
    </location>
</feature>
<feature type="transmembrane region" description="Helical" evidence="1">
    <location>
        <begin position="125"/>
        <end position="145"/>
    </location>
</feature>
<name>A0A841BHJ1_9ACTN</name>
<feature type="transmembrane region" description="Helical" evidence="1">
    <location>
        <begin position="209"/>
        <end position="227"/>
    </location>
</feature>
<dbReference type="Proteomes" id="UP000587527">
    <property type="component" value="Unassembled WGS sequence"/>
</dbReference>
<accession>A0A841BHJ1</accession>
<evidence type="ECO:0000313" key="3">
    <source>
        <dbReference type="Proteomes" id="UP000587527"/>
    </source>
</evidence>
<dbReference type="EMBL" id="JACHMN010000001">
    <property type="protein sequence ID" value="MBB5866788.1"/>
    <property type="molecule type" value="Genomic_DNA"/>
</dbReference>
<dbReference type="AlphaFoldDB" id="A0A841BHJ1"/>
<comment type="caution">
    <text evidence="2">The sequence shown here is derived from an EMBL/GenBank/DDBJ whole genome shotgun (WGS) entry which is preliminary data.</text>
</comment>
<keyword evidence="1" id="KW-0472">Membrane</keyword>
<gene>
    <name evidence="2" type="ORF">F4553_000167</name>
</gene>
<keyword evidence="3" id="KW-1185">Reference proteome</keyword>
<feature type="transmembrane region" description="Helical" evidence="1">
    <location>
        <begin position="100"/>
        <end position="118"/>
    </location>
</feature>
<sequence>MSGEIHWAYDRAAASRNRISKLASGLLGVATGEIVSSMTGVLGDHGGLYVAAAAIVIAAMLKLRGLPRRSPLVRYTGATLLLLSMSAAAAAAFGPAGWRLYAVLTSIGIMTLALIVFEPRSAFRLLIGASWIGFGLAATGAGVRLVVDHQFLIGGAAIAYGLMFLLTAWTMMTPGTERPLAERLTITAGIWLNLTGLEMIFHGSIPSKLLGLLVLAAGAGLWFLGRFSEVGGDYSVEETVRAMLGAVVVCLASGVVLLVLDQLILGVAGLYLGLGLAGVAAQWIQIRPLAFLRRWYLRATRDPDESPE</sequence>
<keyword evidence="1" id="KW-1133">Transmembrane helix</keyword>